<gene>
    <name evidence="4" type="ORF">VKT23_011959</name>
</gene>
<evidence type="ECO:0000256" key="2">
    <source>
        <dbReference type="SAM" id="Phobius"/>
    </source>
</evidence>
<evidence type="ECO:0000256" key="1">
    <source>
        <dbReference type="SAM" id="MobiDB-lite"/>
    </source>
</evidence>
<keyword evidence="2" id="KW-0812">Transmembrane</keyword>
<feature type="transmembrane region" description="Helical" evidence="2">
    <location>
        <begin position="190"/>
        <end position="210"/>
    </location>
</feature>
<evidence type="ECO:0000313" key="5">
    <source>
        <dbReference type="Proteomes" id="UP001498398"/>
    </source>
</evidence>
<dbReference type="Pfam" id="PF20152">
    <property type="entry name" value="DUF6534"/>
    <property type="match status" value="1"/>
</dbReference>
<comment type="caution">
    <text evidence="4">The sequence shown here is derived from an EMBL/GenBank/DDBJ whole genome shotgun (WGS) entry which is preliminary data.</text>
</comment>
<keyword evidence="5" id="KW-1185">Reference proteome</keyword>
<dbReference type="EMBL" id="JBANRG010000027">
    <property type="protein sequence ID" value="KAK7453284.1"/>
    <property type="molecule type" value="Genomic_DNA"/>
</dbReference>
<dbReference type="InterPro" id="IPR045339">
    <property type="entry name" value="DUF6534"/>
</dbReference>
<feature type="transmembrane region" description="Helical" evidence="2">
    <location>
        <begin position="79"/>
        <end position="104"/>
    </location>
</feature>
<dbReference type="Proteomes" id="UP001498398">
    <property type="component" value="Unassembled WGS sequence"/>
</dbReference>
<sequence>MLSLGVFKVELESSLLDFTTTCLDTQILHHYLVSNFGDPEIIAIITKPICAEYLITIITVFSVQVFFASRVWLLGRVHWIVPVLILLGATGAAVLGITSAVGLFQNDFIVTMQETRQKFEIGWNCTLSAFSDIVSTVALSWSFSSFKTGIKPTDTLLQKLFHYTVTRGLFVSVDQTMNAIIYLSRPDKLWWTPFHLSLSKVYVITMIAMLNSRKNLRKTTINIITDSEMGVHPEPSQPIVFLNKDPQPDHELVTTPFHWDGDARGHGKDSNSDDNNTKFEGSQHNGIHITKEQLPPQVI</sequence>
<protein>
    <recommendedName>
        <fullName evidence="3">DUF6534 domain-containing protein</fullName>
    </recommendedName>
</protein>
<feature type="compositionally biased region" description="Basic and acidic residues" evidence="1">
    <location>
        <begin position="259"/>
        <end position="277"/>
    </location>
</feature>
<evidence type="ECO:0000259" key="3">
    <source>
        <dbReference type="Pfam" id="PF20152"/>
    </source>
</evidence>
<reference evidence="4 5" key="1">
    <citation type="submission" date="2024-01" db="EMBL/GenBank/DDBJ databases">
        <title>A draft genome for the cacao thread blight pathogen Marasmiellus scandens.</title>
        <authorList>
            <person name="Baruah I.K."/>
            <person name="Leung J."/>
            <person name="Bukari Y."/>
            <person name="Amoako-Attah I."/>
            <person name="Meinhardt L.W."/>
            <person name="Bailey B.A."/>
            <person name="Cohen S.P."/>
        </authorList>
    </citation>
    <scope>NUCLEOTIDE SEQUENCE [LARGE SCALE GENOMIC DNA]</scope>
    <source>
        <strain evidence="4 5">GH-19</strain>
    </source>
</reference>
<feature type="domain" description="DUF6534" evidence="3">
    <location>
        <begin position="128"/>
        <end position="214"/>
    </location>
</feature>
<feature type="transmembrane region" description="Helical" evidence="2">
    <location>
        <begin position="125"/>
        <end position="143"/>
    </location>
</feature>
<name>A0ABR1J7G0_9AGAR</name>
<keyword evidence="2" id="KW-0472">Membrane</keyword>
<feature type="transmembrane region" description="Helical" evidence="2">
    <location>
        <begin position="53"/>
        <end position="73"/>
    </location>
</feature>
<dbReference type="PANTHER" id="PTHR40465:SF1">
    <property type="entry name" value="DUF6534 DOMAIN-CONTAINING PROTEIN"/>
    <property type="match status" value="1"/>
</dbReference>
<keyword evidence="2" id="KW-1133">Transmembrane helix</keyword>
<evidence type="ECO:0000313" key="4">
    <source>
        <dbReference type="EMBL" id="KAK7453284.1"/>
    </source>
</evidence>
<proteinExistence type="predicted"/>
<accession>A0ABR1J7G0</accession>
<dbReference type="PANTHER" id="PTHR40465">
    <property type="entry name" value="CHROMOSOME 1, WHOLE GENOME SHOTGUN SEQUENCE"/>
    <property type="match status" value="1"/>
</dbReference>
<feature type="region of interest" description="Disordered" evidence="1">
    <location>
        <begin position="257"/>
        <end position="299"/>
    </location>
</feature>
<organism evidence="4 5">
    <name type="scientific">Marasmiellus scandens</name>
    <dbReference type="NCBI Taxonomy" id="2682957"/>
    <lineage>
        <taxon>Eukaryota</taxon>
        <taxon>Fungi</taxon>
        <taxon>Dikarya</taxon>
        <taxon>Basidiomycota</taxon>
        <taxon>Agaricomycotina</taxon>
        <taxon>Agaricomycetes</taxon>
        <taxon>Agaricomycetidae</taxon>
        <taxon>Agaricales</taxon>
        <taxon>Marasmiineae</taxon>
        <taxon>Omphalotaceae</taxon>
        <taxon>Marasmiellus</taxon>
    </lineage>
</organism>